<dbReference type="PANTHER" id="PTHR40788:SF2">
    <property type="entry name" value="CLR5 DOMAIN-CONTAINING PROTEIN"/>
    <property type="match status" value="1"/>
</dbReference>
<evidence type="ECO:0000313" key="3">
    <source>
        <dbReference type="Proteomes" id="UP000286045"/>
    </source>
</evidence>
<dbReference type="EMBL" id="RYZI01000267">
    <property type="protein sequence ID" value="RWA07322.1"/>
    <property type="molecule type" value="Genomic_DNA"/>
</dbReference>
<reference evidence="2 3" key="1">
    <citation type="submission" date="2018-12" db="EMBL/GenBank/DDBJ databases">
        <title>Draft genome sequence of Xylaria grammica IHI A82.</title>
        <authorList>
            <person name="Buettner E."/>
            <person name="Kellner H."/>
        </authorList>
    </citation>
    <scope>NUCLEOTIDE SEQUENCE [LARGE SCALE GENOMIC DNA]</scope>
    <source>
        <strain evidence="2 3">IHI A82</strain>
    </source>
</reference>
<accession>A0A439CYM6</accession>
<protein>
    <submittedName>
        <fullName evidence="2">Uncharacterized protein</fullName>
    </submittedName>
</protein>
<feature type="compositionally biased region" description="Polar residues" evidence="1">
    <location>
        <begin position="699"/>
        <end position="714"/>
    </location>
</feature>
<feature type="region of interest" description="Disordered" evidence="1">
    <location>
        <begin position="682"/>
        <end position="725"/>
    </location>
</feature>
<dbReference type="PANTHER" id="PTHR40788">
    <property type="entry name" value="CLR5 DOMAIN-CONTAINING PROTEIN-RELATED"/>
    <property type="match status" value="1"/>
</dbReference>
<gene>
    <name evidence="2" type="ORF">EKO27_g7783</name>
</gene>
<keyword evidence="3" id="KW-1185">Reference proteome</keyword>
<sequence length="829" mass="93494">MLAAGGGGGVDGGPGDLGSFDHEALIQQLNPAVHVATPAEVRKEAHARSRNVFASYETLRAILFRHELTIQKRWSKKTRQQRQKVLLDTWPDMPASHRPDFEAFRRTNRAQGLSVSGHLFKSHYTWPHINQEDLLKPKTLPLLLNARGRNPPVSFAAADFESMHLGLVSKNLSPVFLNCYTMALHGARDASEYGKLVAWDDHPDAFDWMVSRKQYLPGEGLVVLEAQEKLLQFLVDCCSQILAEIPAGDLTSSTFPVQPEPRLKTEKESTGFDSLAAMAAEAPYRVPAKLDMKRIESMLGSRLVAAEDHQWALREDPAYFVEQLIEIKEHRQELIKDTLGASHPTLKIIDQKPLWARVCGTIAFEAYLQLESFLELHRQAQILRLLHDKYKDTISPTEDLPKEMMNAILKFRHYLTQTVKGLLSQLRESLVASPPWRSYFVRQPPPDSTTTRIVVMSKPGANMSPIEKQLLPLLRLLWEDGQDLFFIGLPLVVDELGRLLEIEPRAQDLLSARIASIIGDLAIVSQCIAQFNLFLPWARGYDNALVDREEGIKKEFAERTKPWGAVMAALNERNLAQVVKLGTPSDKRFAYPVEKRRTKQNVEALRQAEQNLDEFWAAVDRVVYTRCGQLAGPTQRRVMRRTPEWVEPATTTANSGKEAVLDPELADLYKPLSTIYIGESAGNKTPAVTSTTKSKTKTQGSLQPTDSLPANVPNQEPHEEPEAPVSVHVDGRSFKVFRTLFFNPAVTSSPGEISWTDFLHAMTSTGLFMAEKMYGSVWQFERLEGDQSRIQFHEPHPRGKIRFTTARRYGRRLNRAFGWTGDMFVLKGK</sequence>
<comment type="caution">
    <text evidence="2">The sequence shown here is derived from an EMBL/GenBank/DDBJ whole genome shotgun (WGS) entry which is preliminary data.</text>
</comment>
<dbReference type="STRING" id="363999.A0A439CYM6"/>
<name>A0A439CYM6_9PEZI</name>
<organism evidence="2 3">
    <name type="scientific">Xylaria grammica</name>
    <dbReference type="NCBI Taxonomy" id="363999"/>
    <lineage>
        <taxon>Eukaryota</taxon>
        <taxon>Fungi</taxon>
        <taxon>Dikarya</taxon>
        <taxon>Ascomycota</taxon>
        <taxon>Pezizomycotina</taxon>
        <taxon>Sordariomycetes</taxon>
        <taxon>Xylariomycetidae</taxon>
        <taxon>Xylariales</taxon>
        <taxon>Xylariaceae</taxon>
        <taxon>Xylaria</taxon>
    </lineage>
</organism>
<dbReference type="Proteomes" id="UP000286045">
    <property type="component" value="Unassembled WGS sequence"/>
</dbReference>
<evidence type="ECO:0000313" key="2">
    <source>
        <dbReference type="EMBL" id="RWA07322.1"/>
    </source>
</evidence>
<dbReference type="AlphaFoldDB" id="A0A439CYM6"/>
<proteinExistence type="predicted"/>
<evidence type="ECO:0000256" key="1">
    <source>
        <dbReference type="SAM" id="MobiDB-lite"/>
    </source>
</evidence>